<dbReference type="Pfam" id="PF00031">
    <property type="entry name" value="Cystatin"/>
    <property type="match status" value="1"/>
</dbReference>
<comment type="subcellular location">
    <subcellularLocation>
        <location evidence="1">Secreted</location>
    </subcellularLocation>
</comment>
<dbReference type="AlphaFoldDB" id="A0A2R5LN06"/>
<organism evidence="9">
    <name type="scientific">Ornithodoros turicata</name>
    <dbReference type="NCBI Taxonomy" id="34597"/>
    <lineage>
        <taxon>Eukaryota</taxon>
        <taxon>Metazoa</taxon>
        <taxon>Ecdysozoa</taxon>
        <taxon>Arthropoda</taxon>
        <taxon>Chelicerata</taxon>
        <taxon>Arachnida</taxon>
        <taxon>Acari</taxon>
        <taxon>Parasitiformes</taxon>
        <taxon>Ixodida</taxon>
        <taxon>Ixodoidea</taxon>
        <taxon>Argasidae</taxon>
        <taxon>Ornithodorinae</taxon>
        <taxon>Ornithodoros</taxon>
    </lineage>
</organism>
<dbReference type="CDD" id="cd00042">
    <property type="entry name" value="CY"/>
    <property type="match status" value="1"/>
</dbReference>
<feature type="domain" description="Cystatin" evidence="8">
    <location>
        <begin position="22"/>
        <end position="130"/>
    </location>
</feature>
<dbReference type="SMART" id="SM00043">
    <property type="entry name" value="CY"/>
    <property type="match status" value="1"/>
</dbReference>
<dbReference type="GO" id="GO:0005737">
    <property type="term" value="C:cytoplasm"/>
    <property type="evidence" value="ECO:0007669"/>
    <property type="project" value="TreeGrafter"/>
</dbReference>
<keyword evidence="6 7" id="KW-0732">Signal</keyword>
<evidence type="ECO:0000256" key="4">
    <source>
        <dbReference type="ARBA" id="ARBA00022690"/>
    </source>
</evidence>
<dbReference type="EMBL" id="GGLE01006787">
    <property type="protein sequence ID" value="MBY10913.1"/>
    <property type="molecule type" value="Transcribed_RNA"/>
</dbReference>
<feature type="chain" id="PRO_5018599635" evidence="7">
    <location>
        <begin position="21"/>
        <end position="145"/>
    </location>
</feature>
<sequence>MAYFGVASVLLFAIFHGSQGSSMPGGWTKQDPKADARFLELAHFATSSQTEGLQYYNTVVELVEVETQVVAGMNYKLKMAIAPSTCKIGEVQYSVQECVAQEGQPQSMCVAVVYDVPWQKQTSVTSFKCEQAEQTAKAATTLKTE</sequence>
<comment type="similarity">
    <text evidence="2">Belongs to the cystatin family.</text>
</comment>
<evidence type="ECO:0000256" key="7">
    <source>
        <dbReference type="SAM" id="SignalP"/>
    </source>
</evidence>
<reference evidence="9" key="1">
    <citation type="submission" date="2018-03" db="EMBL/GenBank/DDBJ databases">
        <title>The relapsing fever spirochete Borrelia turicatae persists in the highly oxidative environment of its soft-bodied tick vector.</title>
        <authorList>
            <person name="Bourret T.J."/>
            <person name="Boyle W.K."/>
            <person name="Valenzuela J.G."/>
            <person name="Oliveira F."/>
            <person name="Lopez J.E."/>
        </authorList>
    </citation>
    <scope>NUCLEOTIDE SEQUENCE</scope>
    <source>
        <strain evidence="9">Kansas strain/isolate</strain>
        <tissue evidence="9">Salivary glands</tissue>
    </source>
</reference>
<dbReference type="SUPFAM" id="SSF54403">
    <property type="entry name" value="Cystatin/monellin"/>
    <property type="match status" value="1"/>
</dbReference>
<dbReference type="GO" id="GO:0004869">
    <property type="term" value="F:cysteine-type endopeptidase inhibitor activity"/>
    <property type="evidence" value="ECO:0007669"/>
    <property type="project" value="UniProtKB-KW"/>
</dbReference>
<dbReference type="GO" id="GO:0031982">
    <property type="term" value="C:vesicle"/>
    <property type="evidence" value="ECO:0007669"/>
    <property type="project" value="TreeGrafter"/>
</dbReference>
<evidence type="ECO:0000256" key="2">
    <source>
        <dbReference type="ARBA" id="ARBA00009403"/>
    </source>
</evidence>
<evidence type="ECO:0000256" key="1">
    <source>
        <dbReference type="ARBA" id="ARBA00004613"/>
    </source>
</evidence>
<protein>
    <submittedName>
        <fullName evidence="9">Putative cystatin-2</fullName>
    </submittedName>
</protein>
<dbReference type="KEGG" id="oti:135396783"/>
<keyword evidence="5" id="KW-0789">Thiol protease inhibitor</keyword>
<evidence type="ECO:0000259" key="8">
    <source>
        <dbReference type="SMART" id="SM00043"/>
    </source>
</evidence>
<evidence type="ECO:0000256" key="3">
    <source>
        <dbReference type="ARBA" id="ARBA00022525"/>
    </source>
</evidence>
<feature type="signal peptide" evidence="7">
    <location>
        <begin position="1"/>
        <end position="20"/>
    </location>
</feature>
<dbReference type="InterPro" id="IPR000010">
    <property type="entry name" value="Cystatin_dom"/>
</dbReference>
<evidence type="ECO:0000256" key="6">
    <source>
        <dbReference type="ARBA" id="ARBA00022729"/>
    </source>
</evidence>
<proteinExistence type="inferred from homology"/>
<accession>A0A2R5LN06</accession>
<keyword evidence="4" id="KW-0646">Protease inhibitor</keyword>
<dbReference type="InterPro" id="IPR046350">
    <property type="entry name" value="Cystatin_sf"/>
</dbReference>
<dbReference type="PANTHER" id="PTHR46186">
    <property type="entry name" value="CYSTATIN"/>
    <property type="match status" value="1"/>
</dbReference>
<evidence type="ECO:0000256" key="5">
    <source>
        <dbReference type="ARBA" id="ARBA00022704"/>
    </source>
</evidence>
<dbReference type="GeneID" id="135396783"/>
<name>A0A2R5LN06_9ACAR</name>
<evidence type="ECO:0000313" key="9">
    <source>
        <dbReference type="EMBL" id="MBY10913.1"/>
    </source>
</evidence>
<dbReference type="Gene3D" id="3.10.450.10">
    <property type="match status" value="1"/>
</dbReference>
<dbReference type="PANTHER" id="PTHR46186:SF2">
    <property type="entry name" value="CYSTATIN"/>
    <property type="match status" value="1"/>
</dbReference>
<dbReference type="RefSeq" id="XP_064484013.1">
    <property type="nucleotide sequence ID" value="XM_064627943.1"/>
</dbReference>
<keyword evidence="3" id="KW-0964">Secreted</keyword>
<dbReference type="GO" id="GO:0005615">
    <property type="term" value="C:extracellular space"/>
    <property type="evidence" value="ECO:0007669"/>
    <property type="project" value="TreeGrafter"/>
</dbReference>